<reference evidence="4 5" key="1">
    <citation type="submission" date="2024-02" db="UniProtKB">
        <authorList>
            <consortium name="WormBaseParasite"/>
        </authorList>
    </citation>
    <scope>IDENTIFICATION</scope>
</reference>
<evidence type="ECO:0000313" key="5">
    <source>
        <dbReference type="WBParaSite" id="MBELARI_LOCUS3405"/>
    </source>
</evidence>
<organism evidence="3 5">
    <name type="scientific">Mesorhabditis belari</name>
    <dbReference type="NCBI Taxonomy" id="2138241"/>
    <lineage>
        <taxon>Eukaryota</taxon>
        <taxon>Metazoa</taxon>
        <taxon>Ecdysozoa</taxon>
        <taxon>Nematoda</taxon>
        <taxon>Chromadorea</taxon>
        <taxon>Rhabditida</taxon>
        <taxon>Rhabditina</taxon>
        <taxon>Rhabditomorpha</taxon>
        <taxon>Rhabditoidea</taxon>
        <taxon>Rhabditidae</taxon>
        <taxon>Mesorhabditinae</taxon>
        <taxon>Mesorhabditis</taxon>
    </lineage>
</organism>
<evidence type="ECO:0000313" key="4">
    <source>
        <dbReference type="WBParaSite" id="MBELARI_LOCUS16003"/>
    </source>
</evidence>
<feature type="compositionally biased region" description="Acidic residues" evidence="1">
    <location>
        <begin position="61"/>
        <end position="83"/>
    </location>
</feature>
<protein>
    <submittedName>
        <fullName evidence="4 5">Uncharacterized protein</fullName>
    </submittedName>
</protein>
<dbReference type="WBParaSite" id="MBELARI_LOCUS3405">
    <property type="protein sequence ID" value="MBELARI_LOCUS3405"/>
    <property type="gene ID" value="MBELARI_LOCUS3405"/>
</dbReference>
<evidence type="ECO:0000256" key="2">
    <source>
        <dbReference type="SAM" id="SignalP"/>
    </source>
</evidence>
<feature type="signal peptide" evidence="2">
    <location>
        <begin position="1"/>
        <end position="15"/>
    </location>
</feature>
<proteinExistence type="predicted"/>
<feature type="region of interest" description="Disordered" evidence="1">
    <location>
        <begin position="128"/>
        <end position="157"/>
    </location>
</feature>
<feature type="region of interest" description="Disordered" evidence="1">
    <location>
        <begin position="48"/>
        <end position="88"/>
    </location>
</feature>
<accession>A0AAF3J8Q1</accession>
<dbReference type="Proteomes" id="UP000887575">
    <property type="component" value="Unassembled WGS sequence"/>
</dbReference>
<keyword evidence="3" id="KW-1185">Reference proteome</keyword>
<feature type="compositionally biased region" description="Basic and acidic residues" evidence="1">
    <location>
        <begin position="48"/>
        <end position="60"/>
    </location>
</feature>
<evidence type="ECO:0000313" key="3">
    <source>
        <dbReference type="Proteomes" id="UP000887575"/>
    </source>
</evidence>
<dbReference type="WBParaSite" id="MBELARI_LOCUS16003">
    <property type="protein sequence ID" value="MBELARI_LOCUS16003"/>
    <property type="gene ID" value="MBELARI_LOCUS16003"/>
</dbReference>
<sequence length="234" mass="26723">MKTILVLLLIGLIEAQLGFNSVFTPNSPWPAIDNVPNIAKLDNNFVDTEKSEEREERGLIDNDEDEEAVDGYEEGVEEEEPYDENAPKHRGASVQFFHAEPVHGSVALLANDTKVKKVLRLVRREGKQLTPAKLPKNPTTNPPVVRPSLPVSQQPRPLQPQYYQPIQQPAQPQYYYQPQQPYYQPQYQAYQPYYQQTQALAYSPYGVQQAAQQAAQPTYSSNPGYQYPYYYQGK</sequence>
<feature type="chain" id="PRO_5041856449" evidence="2">
    <location>
        <begin position="16"/>
        <end position="234"/>
    </location>
</feature>
<dbReference type="AlphaFoldDB" id="A0AAF3J8Q1"/>
<name>A0AAF3J8Q1_9BILA</name>
<keyword evidence="2" id="KW-0732">Signal</keyword>
<evidence type="ECO:0000256" key="1">
    <source>
        <dbReference type="SAM" id="MobiDB-lite"/>
    </source>
</evidence>